<dbReference type="InterPro" id="IPR002173">
    <property type="entry name" value="Carboh/pur_kinase_PfkB_CS"/>
</dbReference>
<dbReference type="GO" id="GO:0008865">
    <property type="term" value="F:fructokinase activity"/>
    <property type="evidence" value="ECO:0007669"/>
    <property type="project" value="UniProtKB-ARBA"/>
</dbReference>
<dbReference type="PANTHER" id="PTHR43085">
    <property type="entry name" value="HEXOKINASE FAMILY MEMBER"/>
    <property type="match status" value="1"/>
</dbReference>
<organism evidence="8 9">
    <name type="scientific">Alkalicoccus daliensis</name>
    <dbReference type="NCBI Taxonomy" id="745820"/>
    <lineage>
        <taxon>Bacteria</taxon>
        <taxon>Bacillati</taxon>
        <taxon>Bacillota</taxon>
        <taxon>Bacilli</taxon>
        <taxon>Bacillales</taxon>
        <taxon>Bacillaceae</taxon>
        <taxon>Alkalicoccus</taxon>
    </lineage>
</organism>
<name>A0A1H0K4E2_9BACI</name>
<sequence length="322" mass="34488">MTQGIISLGEALIDFIPLDDNNETFQKSPGGAPANVAVGLARLGAKSTFLGKVGDDVLGRFLKETLDSYGVDTTRMLFTKDTRTGVVFVTLGEGGERSFEFYIDPSADRFLEEKEIEEELFKEHNLLHFGSISLISEPAKSATKRAVSLAKEHGLLVSYDPNLRLGLWESAALAKQEISSMLGEADVLKISEEELEFITGEKDIEKGVGRLDAYNIPLILITMGAEGSYIFIQGEAPVQVAAMKVNAVDTTGAGDAYVSGFLYQLHLRKGSIRGISPEEAAEMASFAAVSGGLAASTKGAMTALPTLEEVKERRAQGGQGSD</sequence>
<feature type="domain" description="Carbohydrate kinase PfkB" evidence="7">
    <location>
        <begin position="5"/>
        <end position="306"/>
    </location>
</feature>
<dbReference type="InterPro" id="IPR029056">
    <property type="entry name" value="Ribokinase-like"/>
</dbReference>
<dbReference type="RefSeq" id="WP_175444334.1">
    <property type="nucleotide sequence ID" value="NZ_FNIL01000016.1"/>
</dbReference>
<reference evidence="9" key="1">
    <citation type="submission" date="2016-10" db="EMBL/GenBank/DDBJ databases">
        <authorList>
            <person name="Varghese N."/>
            <person name="Submissions S."/>
        </authorList>
    </citation>
    <scope>NUCLEOTIDE SEQUENCE [LARGE SCALE GENOMIC DNA]</scope>
    <source>
        <strain evidence="9">CGMCC 1.10369</strain>
    </source>
</reference>
<dbReference type="STRING" id="745820.SAMN04488053_1167"/>
<evidence type="ECO:0000313" key="8">
    <source>
        <dbReference type="EMBL" id="SDO50759.1"/>
    </source>
</evidence>
<keyword evidence="5" id="KW-0067">ATP-binding</keyword>
<dbReference type="GO" id="GO:0006000">
    <property type="term" value="P:fructose metabolic process"/>
    <property type="evidence" value="ECO:0007669"/>
    <property type="project" value="UniProtKB-ARBA"/>
</dbReference>
<evidence type="ECO:0000256" key="4">
    <source>
        <dbReference type="ARBA" id="ARBA00022777"/>
    </source>
</evidence>
<dbReference type="GO" id="GO:0005524">
    <property type="term" value="F:ATP binding"/>
    <property type="evidence" value="ECO:0007669"/>
    <property type="project" value="UniProtKB-KW"/>
</dbReference>
<dbReference type="Proteomes" id="UP000198778">
    <property type="component" value="Unassembled WGS sequence"/>
</dbReference>
<dbReference type="InterPro" id="IPR011611">
    <property type="entry name" value="PfkB_dom"/>
</dbReference>
<dbReference type="PANTHER" id="PTHR43085:SF1">
    <property type="entry name" value="PSEUDOURIDINE KINASE-RELATED"/>
    <property type="match status" value="1"/>
</dbReference>
<keyword evidence="2 6" id="KW-0808">Transferase</keyword>
<evidence type="ECO:0000256" key="2">
    <source>
        <dbReference type="ARBA" id="ARBA00022679"/>
    </source>
</evidence>
<dbReference type="AlphaFoldDB" id="A0A1H0K4E2"/>
<dbReference type="Gene3D" id="3.40.1190.20">
    <property type="match status" value="1"/>
</dbReference>
<evidence type="ECO:0000256" key="3">
    <source>
        <dbReference type="ARBA" id="ARBA00022741"/>
    </source>
</evidence>
<dbReference type="InterPro" id="IPR002139">
    <property type="entry name" value="Ribo/fructo_kinase"/>
</dbReference>
<evidence type="ECO:0000259" key="7">
    <source>
        <dbReference type="Pfam" id="PF00294"/>
    </source>
</evidence>
<protein>
    <submittedName>
        <fullName evidence="8">Fructokinase</fullName>
    </submittedName>
</protein>
<proteinExistence type="inferred from homology"/>
<evidence type="ECO:0000313" key="9">
    <source>
        <dbReference type="Proteomes" id="UP000198778"/>
    </source>
</evidence>
<dbReference type="EMBL" id="FNIL01000016">
    <property type="protein sequence ID" value="SDO50759.1"/>
    <property type="molecule type" value="Genomic_DNA"/>
</dbReference>
<dbReference type="InterPro" id="IPR050306">
    <property type="entry name" value="PfkB_Carbo_kinase"/>
</dbReference>
<dbReference type="PROSITE" id="PS00584">
    <property type="entry name" value="PFKB_KINASES_2"/>
    <property type="match status" value="1"/>
</dbReference>
<accession>A0A1H0K4E2</accession>
<keyword evidence="9" id="KW-1185">Reference proteome</keyword>
<dbReference type="Pfam" id="PF00294">
    <property type="entry name" value="PfkB"/>
    <property type="match status" value="1"/>
</dbReference>
<dbReference type="NCBIfam" id="NF006957">
    <property type="entry name" value="PRK09434.1"/>
    <property type="match status" value="1"/>
</dbReference>
<dbReference type="PROSITE" id="PS00583">
    <property type="entry name" value="PFKB_KINASES_1"/>
    <property type="match status" value="1"/>
</dbReference>
<keyword evidence="3" id="KW-0547">Nucleotide-binding</keyword>
<dbReference type="PRINTS" id="PR00990">
    <property type="entry name" value="RIBOKINASE"/>
</dbReference>
<dbReference type="SUPFAM" id="SSF53613">
    <property type="entry name" value="Ribokinase-like"/>
    <property type="match status" value="1"/>
</dbReference>
<evidence type="ECO:0000256" key="5">
    <source>
        <dbReference type="ARBA" id="ARBA00022840"/>
    </source>
</evidence>
<evidence type="ECO:0000256" key="6">
    <source>
        <dbReference type="RuleBase" id="RU003704"/>
    </source>
</evidence>
<keyword evidence="4 6" id="KW-0418">Kinase</keyword>
<gene>
    <name evidence="8" type="ORF">SAMN04488053_1167</name>
</gene>
<evidence type="ECO:0000256" key="1">
    <source>
        <dbReference type="ARBA" id="ARBA00010688"/>
    </source>
</evidence>
<comment type="similarity">
    <text evidence="1 6">Belongs to the carbohydrate kinase PfkB family.</text>
</comment>
<dbReference type="CDD" id="cd01167">
    <property type="entry name" value="bac_FRK"/>
    <property type="match status" value="1"/>
</dbReference>